<comment type="caution">
    <text evidence="1">The sequence shown here is derived from an EMBL/GenBank/DDBJ whole genome shotgun (WGS) entry which is preliminary data.</text>
</comment>
<gene>
    <name evidence="1" type="ORF">CEXT_444321</name>
</gene>
<protein>
    <submittedName>
        <fullName evidence="1">Uncharacterized protein</fullName>
    </submittedName>
</protein>
<dbReference type="EMBL" id="BPLR01000482">
    <property type="protein sequence ID" value="GIY95078.1"/>
    <property type="molecule type" value="Genomic_DNA"/>
</dbReference>
<sequence>MHFVQKEFVPYKKVHGYLPLSRKQFLDHLHRCANGDILWELERAPSWSHSLVILRVVERSSGAEEESRCRLPKIFCCEKESRLLLRVRKAWRMCVPPSPYSVEPLTRHLRVMERSSVSRKKRACACFQRFSAMKMNPAGYWCVSQNALQTKEFVPYKGSRRFISVKKQFTDHVHLCANCNILWELERAFSPNASSLFRPPSLQHVSWENVRAALSLVSGATYLSSEGDGKKFWSRKKRAGAGF</sequence>
<name>A0AAV4XL10_CAEEX</name>
<evidence type="ECO:0000313" key="2">
    <source>
        <dbReference type="Proteomes" id="UP001054945"/>
    </source>
</evidence>
<keyword evidence="2" id="KW-1185">Reference proteome</keyword>
<organism evidence="1 2">
    <name type="scientific">Caerostris extrusa</name>
    <name type="common">Bark spider</name>
    <name type="synonym">Caerostris bankana</name>
    <dbReference type="NCBI Taxonomy" id="172846"/>
    <lineage>
        <taxon>Eukaryota</taxon>
        <taxon>Metazoa</taxon>
        <taxon>Ecdysozoa</taxon>
        <taxon>Arthropoda</taxon>
        <taxon>Chelicerata</taxon>
        <taxon>Arachnida</taxon>
        <taxon>Araneae</taxon>
        <taxon>Araneomorphae</taxon>
        <taxon>Entelegynae</taxon>
        <taxon>Araneoidea</taxon>
        <taxon>Araneidae</taxon>
        <taxon>Caerostris</taxon>
    </lineage>
</organism>
<reference evidence="1 2" key="1">
    <citation type="submission" date="2021-06" db="EMBL/GenBank/DDBJ databases">
        <title>Caerostris extrusa draft genome.</title>
        <authorList>
            <person name="Kono N."/>
            <person name="Arakawa K."/>
        </authorList>
    </citation>
    <scope>NUCLEOTIDE SEQUENCE [LARGE SCALE GENOMIC DNA]</scope>
</reference>
<dbReference type="Proteomes" id="UP001054945">
    <property type="component" value="Unassembled WGS sequence"/>
</dbReference>
<proteinExistence type="predicted"/>
<accession>A0AAV4XL10</accession>
<dbReference type="AlphaFoldDB" id="A0AAV4XL10"/>
<evidence type="ECO:0000313" key="1">
    <source>
        <dbReference type="EMBL" id="GIY95078.1"/>
    </source>
</evidence>